<gene>
    <name evidence="7" type="primary">mreC</name>
    <name evidence="7" type="ORF">DKG74_15840</name>
</gene>
<feature type="compositionally biased region" description="Pro residues" evidence="5">
    <location>
        <begin position="301"/>
        <end position="310"/>
    </location>
</feature>
<organism evidence="7 8">
    <name type="scientific">Zavarzinia aquatilis</name>
    <dbReference type="NCBI Taxonomy" id="2211142"/>
    <lineage>
        <taxon>Bacteria</taxon>
        <taxon>Pseudomonadati</taxon>
        <taxon>Pseudomonadota</taxon>
        <taxon>Alphaproteobacteria</taxon>
        <taxon>Rhodospirillales</taxon>
        <taxon>Zavarziniaceae</taxon>
        <taxon>Zavarzinia</taxon>
    </lineage>
</organism>
<evidence type="ECO:0000259" key="6">
    <source>
        <dbReference type="Pfam" id="PF04085"/>
    </source>
</evidence>
<evidence type="ECO:0000313" key="8">
    <source>
        <dbReference type="Proteomes" id="UP000245461"/>
    </source>
</evidence>
<feature type="domain" description="Rod shape-determining protein MreC beta-barrel core" evidence="6">
    <location>
        <begin position="126"/>
        <end position="265"/>
    </location>
</feature>
<dbReference type="GO" id="GO:0008360">
    <property type="term" value="P:regulation of cell shape"/>
    <property type="evidence" value="ECO:0007669"/>
    <property type="project" value="UniProtKB-KW"/>
</dbReference>
<dbReference type="Proteomes" id="UP000245461">
    <property type="component" value="Unassembled WGS sequence"/>
</dbReference>
<dbReference type="AlphaFoldDB" id="A0A317E579"/>
<dbReference type="InterPro" id="IPR042175">
    <property type="entry name" value="Cell/Rod_MreC_2"/>
</dbReference>
<evidence type="ECO:0000256" key="1">
    <source>
        <dbReference type="ARBA" id="ARBA00009369"/>
    </source>
</evidence>
<evidence type="ECO:0000313" key="7">
    <source>
        <dbReference type="EMBL" id="PWR20155.1"/>
    </source>
</evidence>
<proteinExistence type="inferred from homology"/>
<evidence type="ECO:0000256" key="2">
    <source>
        <dbReference type="ARBA" id="ARBA00013855"/>
    </source>
</evidence>
<evidence type="ECO:0000256" key="5">
    <source>
        <dbReference type="SAM" id="MobiDB-lite"/>
    </source>
</evidence>
<dbReference type="NCBIfam" id="TIGR00219">
    <property type="entry name" value="mreC"/>
    <property type="match status" value="1"/>
</dbReference>
<comment type="caution">
    <text evidence="7">The sequence shown here is derived from an EMBL/GenBank/DDBJ whole genome shotgun (WGS) entry which is preliminary data.</text>
</comment>
<accession>A0A317E579</accession>
<dbReference type="GO" id="GO:0005886">
    <property type="term" value="C:plasma membrane"/>
    <property type="evidence" value="ECO:0007669"/>
    <property type="project" value="TreeGrafter"/>
</dbReference>
<feature type="compositionally biased region" description="Pro residues" evidence="5">
    <location>
        <begin position="272"/>
        <end position="283"/>
    </location>
</feature>
<evidence type="ECO:0000256" key="4">
    <source>
        <dbReference type="ARBA" id="ARBA00032089"/>
    </source>
</evidence>
<name>A0A317E579_9PROT</name>
<dbReference type="InterPro" id="IPR007221">
    <property type="entry name" value="MreC"/>
</dbReference>
<dbReference type="Pfam" id="PF04085">
    <property type="entry name" value="MreC"/>
    <property type="match status" value="1"/>
</dbReference>
<evidence type="ECO:0000256" key="3">
    <source>
        <dbReference type="ARBA" id="ARBA00022960"/>
    </source>
</evidence>
<keyword evidence="8" id="KW-1185">Reference proteome</keyword>
<feature type="region of interest" description="Disordered" evidence="5">
    <location>
        <begin position="270"/>
        <end position="326"/>
    </location>
</feature>
<dbReference type="PANTHER" id="PTHR34138">
    <property type="entry name" value="CELL SHAPE-DETERMINING PROTEIN MREC"/>
    <property type="match status" value="1"/>
</dbReference>
<keyword evidence="3" id="KW-0133">Cell shape</keyword>
<dbReference type="Gene3D" id="2.40.10.350">
    <property type="entry name" value="Rod shape-determining protein MreC, domain 2"/>
    <property type="match status" value="1"/>
</dbReference>
<dbReference type="InterPro" id="IPR055342">
    <property type="entry name" value="MreC_beta-barrel_core"/>
</dbReference>
<dbReference type="Gene3D" id="2.40.10.340">
    <property type="entry name" value="Rod shape-determining protein MreC, domain 1"/>
    <property type="match status" value="1"/>
</dbReference>
<comment type="similarity">
    <text evidence="1">Belongs to the MreC family.</text>
</comment>
<protein>
    <recommendedName>
        <fullName evidence="2">Cell shape-determining protein MreC</fullName>
    </recommendedName>
    <alternativeName>
        <fullName evidence="4">Cell shape protein MreC</fullName>
    </alternativeName>
</protein>
<reference evidence="7 8" key="1">
    <citation type="submission" date="2018-05" db="EMBL/GenBank/DDBJ databases">
        <title>Zavarzinia sp. HR-AS.</title>
        <authorList>
            <person name="Lee Y."/>
            <person name="Jeon C.O."/>
        </authorList>
    </citation>
    <scope>NUCLEOTIDE SEQUENCE [LARGE SCALE GENOMIC DNA]</scope>
    <source>
        <strain evidence="7 8">HR-AS</strain>
    </source>
</reference>
<dbReference type="InterPro" id="IPR042177">
    <property type="entry name" value="Cell/Rod_1"/>
</dbReference>
<dbReference type="PANTHER" id="PTHR34138:SF1">
    <property type="entry name" value="CELL SHAPE-DETERMINING PROTEIN MREC"/>
    <property type="match status" value="1"/>
</dbReference>
<feature type="compositionally biased region" description="Low complexity" evidence="5">
    <location>
        <begin position="284"/>
        <end position="300"/>
    </location>
</feature>
<dbReference type="EMBL" id="QGLE01000010">
    <property type="protein sequence ID" value="PWR20155.1"/>
    <property type="molecule type" value="Genomic_DNA"/>
</dbReference>
<sequence length="326" mass="34304">MNSFTAPAKVLMQRFAFLALLLLSVGLVILGKVDSVLIERGRAVVIDAMAPVLELAARPLLTAKDGIAAVDSWFNLYEENRALHEENERLRAWASTARRLAIENATYRELLHVRPEPQVRFVTARIIAEGGGPFVRTVVVDAGTNAGVEAGQVGISGTGVVGRVLAAGEESSRLLLLTDLNSRVPVALEGAQARGVLEGDNSALPRLSYLAAGIKVHPGDRVVTSGIGGMFPPGLPVGAVETVANGVVRVRPWVRFDKLDFIKIVEYKGEPGPIPDPAPPSGAPLPALNTPGAAEARPAELAPPPAPPPIVTSTPKPTLLAPADDR</sequence>